<proteinExistence type="predicted"/>
<evidence type="ECO:0008006" key="10">
    <source>
        <dbReference type="Google" id="ProtNLM"/>
    </source>
</evidence>
<keyword evidence="2" id="KW-0479">Metal-binding</keyword>
<dbReference type="InterPro" id="IPR057308">
    <property type="entry name" value="CHCR_PEP5_VPS11"/>
</dbReference>
<evidence type="ECO:0000256" key="2">
    <source>
        <dbReference type="ARBA" id="ARBA00022723"/>
    </source>
</evidence>
<evidence type="ECO:0000256" key="1">
    <source>
        <dbReference type="ARBA" id="ARBA00004184"/>
    </source>
</evidence>
<keyword evidence="3" id="KW-0863">Zinc-finger</keyword>
<dbReference type="InterPro" id="IPR000547">
    <property type="entry name" value="Clathrin_H-chain/VPS_repeat"/>
</dbReference>
<evidence type="ECO:0000256" key="5">
    <source>
        <dbReference type="ARBA" id="ARBA00023136"/>
    </source>
</evidence>
<organism evidence="8 9">
    <name type="scientific">Hexamita inflata</name>
    <dbReference type="NCBI Taxonomy" id="28002"/>
    <lineage>
        <taxon>Eukaryota</taxon>
        <taxon>Metamonada</taxon>
        <taxon>Diplomonadida</taxon>
        <taxon>Hexamitidae</taxon>
        <taxon>Hexamitinae</taxon>
        <taxon>Hexamita</taxon>
    </lineage>
</organism>
<keyword evidence="4" id="KW-0862">Zinc</keyword>
<keyword evidence="7" id="KW-0175">Coiled coil</keyword>
<dbReference type="PANTHER" id="PTHR23323:SF24">
    <property type="entry name" value="VACUOLAR PROTEIN SORTING-ASSOCIATED PROTEIN 11 HOMOLOG"/>
    <property type="match status" value="1"/>
</dbReference>
<reference evidence="8 9" key="1">
    <citation type="submission" date="2024-07" db="EMBL/GenBank/DDBJ databases">
        <authorList>
            <person name="Akdeniz Z."/>
        </authorList>
    </citation>
    <scope>NUCLEOTIDE SEQUENCE [LARGE SCALE GENOMIC DNA]</scope>
</reference>
<feature type="repeat" description="CHCR" evidence="6">
    <location>
        <begin position="428"/>
        <end position="580"/>
    </location>
</feature>
<accession>A0ABP1H1D9</accession>
<evidence type="ECO:0000256" key="4">
    <source>
        <dbReference type="ARBA" id="ARBA00022833"/>
    </source>
</evidence>
<name>A0ABP1H1D9_9EUKA</name>
<keyword evidence="5" id="KW-0472">Membrane</keyword>
<keyword evidence="9" id="KW-1185">Reference proteome</keyword>
<dbReference type="PROSITE" id="PS50236">
    <property type="entry name" value="CHCR"/>
    <property type="match status" value="1"/>
</dbReference>
<protein>
    <recommendedName>
        <fullName evidence="10">Vacuolar protein sorting-associated protein 11 homolog</fullName>
    </recommendedName>
</protein>
<dbReference type="PANTHER" id="PTHR23323">
    <property type="entry name" value="VACUOLAR PROTEIN SORTING-ASSOCIATED PROTEIN"/>
    <property type="match status" value="1"/>
</dbReference>
<evidence type="ECO:0000256" key="7">
    <source>
        <dbReference type="SAM" id="Coils"/>
    </source>
</evidence>
<gene>
    <name evidence="8" type="ORF">HINF_LOCUS6685</name>
</gene>
<evidence type="ECO:0000256" key="6">
    <source>
        <dbReference type="PROSITE-ProRule" id="PRU01006"/>
    </source>
</evidence>
<dbReference type="Proteomes" id="UP001642409">
    <property type="component" value="Unassembled WGS sequence"/>
</dbReference>
<evidence type="ECO:0000256" key="3">
    <source>
        <dbReference type="ARBA" id="ARBA00022771"/>
    </source>
</evidence>
<evidence type="ECO:0000313" key="9">
    <source>
        <dbReference type="Proteomes" id="UP001642409"/>
    </source>
</evidence>
<dbReference type="Pfam" id="PF23356">
    <property type="entry name" value="TPR_PEP5_VPS11"/>
    <property type="match status" value="1"/>
</dbReference>
<sequence>MNVKPQVVTSYRREAVSQAPDTCLSVLIDENQSVLTCFNISPSSQYLVGDSVGNLFIGQKVNRVMEFQSIQVYTEQIFKIFCDQTQIICLGRDKEQRELVLKSVEFKNKKYVIKSTFQTTLTEDPSYCSMSFDFQTLAISDKNGLTSVFKLPKIKLLFQENLKLQDKNVPVLFNSFMYLDNENTLRPNSELKQSQIRALFVCGSNDQTQASIILFNVSTGEKQSINLSSIFALTSFVPTLLAQTENKIVYATQTKCKAAQQLYEQISVQDQKQFNQVSDIKELNHVVKQNILNQVVPKDGNVLQLRSFKSGELLAHADTYIQIFNAKNRVLYQQNDSSSNMLISFDQLRQSYVLLNCNPDQISLVELCPIDSDQLIDSLLQAKLFEEALQLALDARSRTKPYKIASVRQAYAINLFEQQLFEKACDQYVETIGVLEASVVVRAFLEYGRTQELTRYLEALHHQKIAAGSHTNLLMNCYTKNNDVNRLIQFIRSAEELFVVKKEPPVFNVVLACQNLISGNMRDLAVETALVLDNEVFGIQLLIQNERIPEAVKILRTLEAKKCAECVIQFGNELMGENMVEDICAIIKDLCLVYVQSPAETLKNKQQIKDSEKEKYTYIDFMTQKQTQFEKTECFCKIDQFVHLFVERKMEIHLVKILTALINTYLQDEHLRDLQISDVCVETYFELLLKQLWYAKKKFDNCDDVPFDVNITDKYIENMLQTLSNSNLKYSYDHLLILFQTYDLKSCVIHTLQKLNMKQECLKFYAQNNQFEEAINLYKQADDDQKNQLFSDLLQLAVQTKNSENVKKVLKLFENNQSISTLNIIELLVQFDPDQTLEAVYDFLKNKLIIINDQMLQSYESYTKTLKNLEQTRKQIEELKKPKLYQRAQCAKCNLAVDPPVVYVRCGHCYHERCWKSINTTCNCWAQQEQKDNKIEFEVDSYKTFADVLSGLADNPYIKKE</sequence>
<feature type="coiled-coil region" evidence="7">
    <location>
        <begin position="852"/>
        <end position="879"/>
    </location>
</feature>
<dbReference type="EMBL" id="CAXDID020000013">
    <property type="protein sequence ID" value="CAL5981497.1"/>
    <property type="molecule type" value="Genomic_DNA"/>
</dbReference>
<comment type="caution">
    <text evidence="8">The sequence shown here is derived from an EMBL/GenBank/DDBJ whole genome shotgun (WGS) entry which is preliminary data.</text>
</comment>
<comment type="subcellular location">
    <subcellularLocation>
        <location evidence="1">Endomembrane system</location>
        <topology evidence="1">Peripheral membrane protein</topology>
    </subcellularLocation>
</comment>
<evidence type="ECO:0000313" key="8">
    <source>
        <dbReference type="EMBL" id="CAL5981497.1"/>
    </source>
</evidence>